<organism evidence="2 3">
    <name type="scientific">Aurantiacibacter zhengii</name>
    <dbReference type="NCBI Taxonomy" id="2307003"/>
    <lineage>
        <taxon>Bacteria</taxon>
        <taxon>Pseudomonadati</taxon>
        <taxon>Pseudomonadota</taxon>
        <taxon>Alphaproteobacteria</taxon>
        <taxon>Sphingomonadales</taxon>
        <taxon>Erythrobacteraceae</taxon>
        <taxon>Aurantiacibacter</taxon>
    </lineage>
</organism>
<dbReference type="EMBL" id="QXFL01000004">
    <property type="protein sequence ID" value="RIV85980.1"/>
    <property type="molecule type" value="Genomic_DNA"/>
</dbReference>
<name>A0A418NSB9_9SPHN</name>
<dbReference type="InterPro" id="IPR011083">
    <property type="entry name" value="Phage_tail_collar_dom"/>
</dbReference>
<dbReference type="SUPFAM" id="SSF88874">
    <property type="entry name" value="Receptor-binding domain of short tail fibre protein gp12"/>
    <property type="match status" value="1"/>
</dbReference>
<dbReference type="Gene3D" id="3.90.1340.10">
    <property type="entry name" value="Phage tail collar domain"/>
    <property type="match status" value="1"/>
</dbReference>
<sequence length="185" mass="19538">MGSVPAVAQETPFLGEIKMVGFTFCPRGYSDTNGQLLSIAQNSALFSLLGTTYGGDGRTTFALPNLQGRVPMHLGTGPGLTTRVQGQAFGSETNTLTVNQMPAHNHSPRMNVSRVNAISRNPINSFIARAATNTYEEGSTLTGEQMAAGAISSQTMGGSQAVNNIQPSLVIRYCIALQGIFPSRN</sequence>
<protein>
    <submittedName>
        <fullName evidence="2">Phage tail protein</fullName>
    </submittedName>
</protein>
<keyword evidence="3" id="KW-1185">Reference proteome</keyword>
<evidence type="ECO:0000313" key="3">
    <source>
        <dbReference type="Proteomes" id="UP000286576"/>
    </source>
</evidence>
<feature type="domain" description="Phage tail collar" evidence="1">
    <location>
        <begin position="15"/>
        <end position="71"/>
    </location>
</feature>
<dbReference type="InterPro" id="IPR037053">
    <property type="entry name" value="Phage_tail_collar_dom_sf"/>
</dbReference>
<dbReference type="AlphaFoldDB" id="A0A418NSB9"/>
<reference evidence="2 3" key="1">
    <citation type="submission" date="2018-08" db="EMBL/GenBank/DDBJ databases">
        <title>Erythrobacter zhengii sp.nov., a bacterium isolated from deep-sea sediment.</title>
        <authorList>
            <person name="Fang C."/>
            <person name="Wu Y.-H."/>
            <person name="Sun C."/>
            <person name="Wang H."/>
            <person name="Cheng H."/>
            <person name="Meng F.-X."/>
            <person name="Wang C.-S."/>
            <person name="Xu X.-W."/>
        </authorList>
    </citation>
    <scope>NUCLEOTIDE SEQUENCE [LARGE SCALE GENOMIC DNA]</scope>
    <source>
        <strain evidence="2 3">V18</strain>
    </source>
</reference>
<dbReference type="OrthoDB" id="9810174at2"/>
<evidence type="ECO:0000259" key="1">
    <source>
        <dbReference type="Pfam" id="PF07484"/>
    </source>
</evidence>
<proteinExistence type="predicted"/>
<gene>
    <name evidence="2" type="ORF">D2V07_09905</name>
</gene>
<comment type="caution">
    <text evidence="2">The sequence shown here is derived from an EMBL/GenBank/DDBJ whole genome shotgun (WGS) entry which is preliminary data.</text>
</comment>
<dbReference type="Proteomes" id="UP000286576">
    <property type="component" value="Unassembled WGS sequence"/>
</dbReference>
<evidence type="ECO:0000313" key="2">
    <source>
        <dbReference type="EMBL" id="RIV85980.1"/>
    </source>
</evidence>
<accession>A0A418NSB9</accession>
<dbReference type="Pfam" id="PF07484">
    <property type="entry name" value="Collar"/>
    <property type="match status" value="1"/>
</dbReference>